<evidence type="ECO:0000313" key="3">
    <source>
        <dbReference type="Proteomes" id="UP000324974"/>
    </source>
</evidence>
<feature type="domain" description="DUF6791" evidence="1">
    <location>
        <begin position="1"/>
        <end position="93"/>
    </location>
</feature>
<accession>A0A5C1AC20</accession>
<evidence type="ECO:0000313" key="2">
    <source>
        <dbReference type="EMBL" id="QEL16821.1"/>
    </source>
</evidence>
<dbReference type="InterPro" id="IPR046741">
    <property type="entry name" value="DUF6791"/>
</dbReference>
<keyword evidence="3" id="KW-1185">Reference proteome</keyword>
<name>A0A5C1AC20_9BACT</name>
<dbReference type="KEGG" id="lrs:PX52LOC_03794"/>
<evidence type="ECO:0000259" key="1">
    <source>
        <dbReference type="Pfam" id="PF20590"/>
    </source>
</evidence>
<proteinExistence type="predicted"/>
<organism evidence="2 3">
    <name type="scientific">Limnoglobus roseus</name>
    <dbReference type="NCBI Taxonomy" id="2598579"/>
    <lineage>
        <taxon>Bacteria</taxon>
        <taxon>Pseudomonadati</taxon>
        <taxon>Planctomycetota</taxon>
        <taxon>Planctomycetia</taxon>
        <taxon>Gemmatales</taxon>
        <taxon>Gemmataceae</taxon>
        <taxon>Limnoglobus</taxon>
    </lineage>
</organism>
<reference evidence="3" key="1">
    <citation type="submission" date="2019-08" db="EMBL/GenBank/DDBJ databases">
        <title>Limnoglobus roseus gen. nov., sp. nov., a novel freshwater planctomycete with a giant genome from the family Gemmataceae.</title>
        <authorList>
            <person name="Kulichevskaya I.S."/>
            <person name="Naumoff D.G."/>
            <person name="Miroshnikov K."/>
            <person name="Ivanova A."/>
            <person name="Philippov D.A."/>
            <person name="Hakobyan A."/>
            <person name="Rijpstra I.C."/>
            <person name="Sinninghe Damste J.S."/>
            <person name="Liesack W."/>
            <person name="Dedysh S.N."/>
        </authorList>
    </citation>
    <scope>NUCLEOTIDE SEQUENCE [LARGE SCALE GENOMIC DNA]</scope>
    <source>
        <strain evidence="3">PX52</strain>
    </source>
</reference>
<protein>
    <recommendedName>
        <fullName evidence="1">DUF6791 domain-containing protein</fullName>
    </recommendedName>
</protein>
<dbReference type="AlphaFoldDB" id="A0A5C1AC20"/>
<gene>
    <name evidence="2" type="ORF">PX52LOC_03794</name>
</gene>
<dbReference type="Pfam" id="PF20590">
    <property type="entry name" value="DUF6791"/>
    <property type="match status" value="1"/>
</dbReference>
<sequence length="193" mass="20783">MREVPYVDAKRDVLTGTLISSLNLAGDGIRPPDSHQVWFDGEFPCNADGTRIAGIGDGGGSYNLGHGLTAKYHFSTKPGRDYLDYHEKMTTPAGIDSGMGLELVDGSLGGMLRVTASTPGMRGHVHGGRISFAGGGVNDIYSSNIQVADLNALNATLAVIKWKKLRGFYRDLEREHHCTYTTDGNQLENGDRA</sequence>
<dbReference type="EMBL" id="CP042425">
    <property type="protein sequence ID" value="QEL16821.1"/>
    <property type="molecule type" value="Genomic_DNA"/>
</dbReference>
<dbReference type="Proteomes" id="UP000324974">
    <property type="component" value="Chromosome"/>
</dbReference>